<gene>
    <name evidence="1" type="ORF">BD311DRAFT_338694</name>
</gene>
<organism evidence="1">
    <name type="scientific">Dichomitus squalens</name>
    <dbReference type="NCBI Taxonomy" id="114155"/>
    <lineage>
        <taxon>Eukaryota</taxon>
        <taxon>Fungi</taxon>
        <taxon>Dikarya</taxon>
        <taxon>Basidiomycota</taxon>
        <taxon>Agaricomycotina</taxon>
        <taxon>Agaricomycetes</taxon>
        <taxon>Polyporales</taxon>
        <taxon>Polyporaceae</taxon>
        <taxon>Dichomitus</taxon>
    </lineage>
</organism>
<proteinExistence type="predicted"/>
<sequence>MRFISRVSSQSQIDALKGHFTRSTALRTVRMYVPYRKELFISGWLGDLDFCTRATQPAWMTLKIYLPLFSDDVTLYSLQNVDMFSGVRNLEAMSSPRIWPWQDLLRRHATTIQAPSRADRTPPSGIVQCGLTGTGGLHPVDHSFASSCSPMCLSSTTGPRLTLLTSS</sequence>
<protein>
    <submittedName>
        <fullName evidence="1">Uncharacterized protein</fullName>
    </submittedName>
</protein>
<accession>A0A4Q9N0L9</accession>
<dbReference type="AlphaFoldDB" id="A0A4Q9N0L9"/>
<dbReference type="Proteomes" id="UP000292957">
    <property type="component" value="Unassembled WGS sequence"/>
</dbReference>
<name>A0A4Q9N0L9_9APHY</name>
<evidence type="ECO:0000313" key="1">
    <source>
        <dbReference type="EMBL" id="TBU33974.1"/>
    </source>
</evidence>
<dbReference type="EMBL" id="ML143389">
    <property type="protein sequence ID" value="TBU33974.1"/>
    <property type="molecule type" value="Genomic_DNA"/>
</dbReference>
<reference evidence="1" key="1">
    <citation type="submission" date="2019-01" db="EMBL/GenBank/DDBJ databases">
        <title>Draft genome sequences of three monokaryotic isolates of the white-rot basidiomycete fungus Dichomitus squalens.</title>
        <authorList>
            <consortium name="DOE Joint Genome Institute"/>
            <person name="Lopez S.C."/>
            <person name="Andreopoulos B."/>
            <person name="Pangilinan J."/>
            <person name="Lipzen A."/>
            <person name="Riley R."/>
            <person name="Ahrendt S."/>
            <person name="Ng V."/>
            <person name="Barry K."/>
            <person name="Daum C."/>
            <person name="Grigoriev I.V."/>
            <person name="Hilden K.S."/>
            <person name="Makela M.R."/>
            <person name="de Vries R.P."/>
        </authorList>
    </citation>
    <scope>NUCLEOTIDE SEQUENCE [LARGE SCALE GENOMIC DNA]</scope>
    <source>
        <strain evidence="1">OM18370.1</strain>
    </source>
</reference>